<organism evidence="1 2">
    <name type="scientific">Dokdonella fugitiva</name>
    <dbReference type="NCBI Taxonomy" id="328517"/>
    <lineage>
        <taxon>Bacteria</taxon>
        <taxon>Pseudomonadati</taxon>
        <taxon>Pseudomonadota</taxon>
        <taxon>Gammaproteobacteria</taxon>
        <taxon>Lysobacterales</taxon>
        <taxon>Rhodanobacteraceae</taxon>
        <taxon>Dokdonella</taxon>
    </lineage>
</organism>
<dbReference type="AlphaFoldDB" id="A0A839F1C4"/>
<dbReference type="Proteomes" id="UP000550401">
    <property type="component" value="Unassembled WGS sequence"/>
</dbReference>
<keyword evidence="2" id="KW-1185">Reference proteome</keyword>
<name>A0A839F1C4_9GAMM</name>
<accession>A0A839F1C4</accession>
<dbReference type="RefSeq" id="WP_182532920.1">
    <property type="nucleotide sequence ID" value="NZ_JACGXL010000008.1"/>
</dbReference>
<protein>
    <submittedName>
        <fullName evidence="1">Uncharacterized protein</fullName>
    </submittedName>
</protein>
<evidence type="ECO:0000313" key="1">
    <source>
        <dbReference type="EMBL" id="MBA8889895.1"/>
    </source>
</evidence>
<sequence length="102" mass="11257">MTQFEAVIELAEYFDGPHRRVALFEGRPHSFESRWLDVYGPEDSTDLFELTPAGAEFPAAVARAEFRCVGSGQTRDGGWPTLEAHWTPVQPAATSCRANTDG</sequence>
<reference evidence="1 2" key="1">
    <citation type="submission" date="2020-07" db="EMBL/GenBank/DDBJ databases">
        <title>Genomic Encyclopedia of Type Strains, Phase IV (KMG-V): Genome sequencing to study the core and pangenomes of soil and plant-associated prokaryotes.</title>
        <authorList>
            <person name="Whitman W."/>
        </authorList>
    </citation>
    <scope>NUCLEOTIDE SEQUENCE [LARGE SCALE GENOMIC DNA]</scope>
    <source>
        <strain evidence="1 2">RH2WT43</strain>
    </source>
</reference>
<proteinExistence type="predicted"/>
<dbReference type="EMBL" id="JACGXL010000008">
    <property type="protein sequence ID" value="MBA8889895.1"/>
    <property type="molecule type" value="Genomic_DNA"/>
</dbReference>
<comment type="caution">
    <text evidence="1">The sequence shown here is derived from an EMBL/GenBank/DDBJ whole genome shotgun (WGS) entry which is preliminary data.</text>
</comment>
<evidence type="ECO:0000313" key="2">
    <source>
        <dbReference type="Proteomes" id="UP000550401"/>
    </source>
</evidence>
<gene>
    <name evidence="1" type="ORF">FHW12_004142</name>
</gene>